<dbReference type="EMBL" id="CP119075">
    <property type="protein sequence ID" value="WED66021.1"/>
    <property type="molecule type" value="Genomic_DNA"/>
</dbReference>
<organism evidence="2 3">
    <name type="scientific">Synoicihabitans lomoniglobus</name>
    <dbReference type="NCBI Taxonomy" id="2909285"/>
    <lineage>
        <taxon>Bacteria</taxon>
        <taxon>Pseudomonadati</taxon>
        <taxon>Verrucomicrobiota</taxon>
        <taxon>Opitutia</taxon>
        <taxon>Opitutales</taxon>
        <taxon>Opitutaceae</taxon>
        <taxon>Synoicihabitans</taxon>
    </lineage>
</organism>
<dbReference type="AlphaFoldDB" id="A0AAF0CQ68"/>
<dbReference type="RefSeq" id="WP_330931211.1">
    <property type="nucleotide sequence ID" value="NZ_CP119075.1"/>
</dbReference>
<dbReference type="Pfam" id="PF00078">
    <property type="entry name" value="RVT_1"/>
    <property type="match status" value="1"/>
</dbReference>
<evidence type="ECO:0000313" key="3">
    <source>
        <dbReference type="Proteomes" id="UP001218638"/>
    </source>
</evidence>
<evidence type="ECO:0000259" key="1">
    <source>
        <dbReference type="Pfam" id="PF00078"/>
    </source>
</evidence>
<feature type="domain" description="Reverse transcriptase" evidence="1">
    <location>
        <begin position="171"/>
        <end position="324"/>
    </location>
</feature>
<dbReference type="GO" id="GO:0003964">
    <property type="term" value="F:RNA-directed DNA polymerase activity"/>
    <property type="evidence" value="ECO:0007669"/>
    <property type="project" value="UniProtKB-KW"/>
</dbReference>
<dbReference type="Proteomes" id="UP001218638">
    <property type="component" value="Chromosome"/>
</dbReference>
<keyword evidence="2" id="KW-0808">Transferase</keyword>
<proteinExistence type="predicted"/>
<sequence>MIHDSDKLVRVAYKKLKQMVYYDKTFLFLRKRLAEFECGEDFLDRLEQVESVLKVDAPFSSELFRKWLDGVGFVFAPKSLRPKRKPDDDEGSFVSNVTSERNYPIEKVNYLFDGPIELHLIAVLWLMTNGFKLDALLVENCYGSRLDNLVGNEDDHSANLFQKYHERYAKWRDDGINKAADLLTRENRSACIIALDLQEFYYRVQLDWDELWNSIRMKKDIHSSMRWVYSREILGENLLGCVKAIGDAYQLQIAPFLNGTHTELPPESTCLPIGLCSSPVIANWYLRDFDRAILSEVRPAYYGRYVDDILIVVANDTEPGQHPVTRFMDDVLVRTGVMHLNNHSGRYEVVSSKGLFLQKRKCVLQFFEAGHSFAGLEKFRKELQENASDFAMLPVDGDESPVEQVAYDLLYDGSINKLRSVKGIAENRWELAKHLAKQTQLQLLAAEGLDANTKRELFMFFKGRNALEYWDMWERVFAFLIAAGNLEDAERLRGQIEGELRRLRYVADDEASNEVHGGKITRLLKQSLRDHLQVSYEICRALRAEFFPSLETRLWRDSNLIRHHLVAVPLLNYTDYAGDYIVPDETRAHPVSRQKIEWSPRFVHFEECVGLIDSWFVDDEGEDSITAANSLYARFHGKELDGVSSLLIKGEEDGPQ</sequence>
<keyword evidence="2" id="KW-0695">RNA-directed DNA polymerase</keyword>
<accession>A0AAF0CQ68</accession>
<dbReference type="InterPro" id="IPR000477">
    <property type="entry name" value="RT_dom"/>
</dbReference>
<protein>
    <submittedName>
        <fullName evidence="2">Reverse transcriptase domain-containing protein</fullName>
    </submittedName>
</protein>
<gene>
    <name evidence="2" type="ORF">PXH66_04045</name>
</gene>
<dbReference type="KEGG" id="slom:PXH66_04045"/>
<keyword evidence="2" id="KW-0548">Nucleotidyltransferase</keyword>
<evidence type="ECO:0000313" key="2">
    <source>
        <dbReference type="EMBL" id="WED66021.1"/>
    </source>
</evidence>
<name>A0AAF0CQ68_9BACT</name>
<reference evidence="2" key="1">
    <citation type="submission" date="2023-03" db="EMBL/GenBank/DDBJ databases">
        <title>Lomoglobus Profundus gen. nov., sp. nov., a novel member of the phylum Verrucomicrobia, isolated from deep-marine sediment of South China Sea.</title>
        <authorList>
            <person name="Ahmad T."/>
            <person name="Ishaq S.E."/>
            <person name="Wang F."/>
        </authorList>
    </citation>
    <scope>NUCLEOTIDE SEQUENCE</scope>
    <source>
        <strain evidence="2">LMO-M01</strain>
    </source>
</reference>
<keyword evidence="3" id="KW-1185">Reference proteome</keyword>